<dbReference type="AlphaFoldDB" id="A0A1F7F4I7"/>
<feature type="transmembrane region" description="Helical" evidence="6">
    <location>
        <begin position="235"/>
        <end position="258"/>
    </location>
</feature>
<keyword evidence="4 6" id="KW-1133">Transmembrane helix</keyword>
<dbReference type="NCBIfam" id="NF037982">
    <property type="entry name" value="Nramp_1"/>
    <property type="match status" value="1"/>
</dbReference>
<dbReference type="PANTHER" id="PTHR11706">
    <property type="entry name" value="SOLUTE CARRIER PROTEIN FAMILY 11 MEMBER"/>
    <property type="match status" value="1"/>
</dbReference>
<proteinExistence type="predicted"/>
<evidence type="ECO:0000313" key="8">
    <source>
        <dbReference type="Proteomes" id="UP000179243"/>
    </source>
</evidence>
<keyword evidence="2" id="KW-0813">Transport</keyword>
<evidence type="ECO:0000256" key="1">
    <source>
        <dbReference type="ARBA" id="ARBA00004141"/>
    </source>
</evidence>
<feature type="transmembrane region" description="Helical" evidence="6">
    <location>
        <begin position="278"/>
        <end position="296"/>
    </location>
</feature>
<name>A0A1F7F4I7_UNCRA</name>
<gene>
    <name evidence="7" type="ORF">A2519_19360</name>
</gene>
<dbReference type="GO" id="GO:0005886">
    <property type="term" value="C:plasma membrane"/>
    <property type="evidence" value="ECO:0007669"/>
    <property type="project" value="TreeGrafter"/>
</dbReference>
<evidence type="ECO:0000256" key="5">
    <source>
        <dbReference type="ARBA" id="ARBA00023136"/>
    </source>
</evidence>
<sequence>MRMEIKKLIKSFLPGLFLLGFNIGTGSVTTMAKAGAVYGMSLLWAIILSCIVTYFLIIIFSRYTMVTGQTALHAFRTNIHPFFGIFFIVALTAGTSASIMGVMGIICDVCHVWSMGFIAGGISPVLFAFFFILLVIYIFWNGKTDFFQRALAVMVAIMAGCFVLNFFIMMPPFSQILQGAIPSLPHAPSDQGDGPFLVIASMVGTTVSGCLFIIRTTLVKEAGWTLNDLKTEKRDALFSVFMMFVLSATIMAAAAGTLHVKGLTLSKSSELVTLLEPLAGGFAVAVLVIGIIAAGLSSQFPNALLLPWLLCDYNNSPRTMTMGKYRAMFVALSLLGLVVPVFGFRPIPVMILSQALGTIQFPLLIVCIAIIGNKRPVMGEHSFGAGTNSILFVIMAFACYMSYTGIKGLINVFF</sequence>
<evidence type="ECO:0008006" key="9">
    <source>
        <dbReference type="Google" id="ProtNLM"/>
    </source>
</evidence>
<feature type="transmembrane region" description="Helical" evidence="6">
    <location>
        <begin position="151"/>
        <end position="174"/>
    </location>
</feature>
<evidence type="ECO:0000256" key="4">
    <source>
        <dbReference type="ARBA" id="ARBA00022989"/>
    </source>
</evidence>
<feature type="transmembrane region" description="Helical" evidence="6">
    <location>
        <begin position="383"/>
        <end position="403"/>
    </location>
</feature>
<reference evidence="7 8" key="1">
    <citation type="journal article" date="2016" name="Nat. Commun.">
        <title>Thousands of microbial genomes shed light on interconnected biogeochemical processes in an aquifer system.</title>
        <authorList>
            <person name="Anantharaman K."/>
            <person name="Brown C.T."/>
            <person name="Hug L.A."/>
            <person name="Sharon I."/>
            <person name="Castelle C.J."/>
            <person name="Probst A.J."/>
            <person name="Thomas B.C."/>
            <person name="Singh A."/>
            <person name="Wilkins M.J."/>
            <person name="Karaoz U."/>
            <person name="Brodie E.L."/>
            <person name="Williams K.H."/>
            <person name="Hubbard S.S."/>
            <person name="Banfield J.F."/>
        </authorList>
    </citation>
    <scope>NUCLEOTIDE SEQUENCE [LARGE SCALE GENOMIC DNA]</scope>
</reference>
<comment type="caution">
    <text evidence="7">The sequence shown here is derived from an EMBL/GenBank/DDBJ whole genome shotgun (WGS) entry which is preliminary data.</text>
</comment>
<protein>
    <recommendedName>
        <fullName evidence="9">Iron transporter</fullName>
    </recommendedName>
</protein>
<organism evidence="7 8">
    <name type="scientific">Candidatus Raymondbacteria bacterium RIFOXYD12_FULL_49_13</name>
    <dbReference type="NCBI Taxonomy" id="1817890"/>
    <lineage>
        <taxon>Bacteria</taxon>
        <taxon>Raymondiibacteriota</taxon>
    </lineage>
</organism>
<evidence type="ECO:0000256" key="2">
    <source>
        <dbReference type="ARBA" id="ARBA00022448"/>
    </source>
</evidence>
<feature type="transmembrane region" description="Helical" evidence="6">
    <location>
        <begin position="82"/>
        <end position="106"/>
    </location>
</feature>
<dbReference type="InterPro" id="IPR001046">
    <property type="entry name" value="NRAMP_fam"/>
</dbReference>
<keyword evidence="5 6" id="KW-0472">Membrane</keyword>
<accession>A0A1F7F4I7</accession>
<dbReference type="Proteomes" id="UP000179243">
    <property type="component" value="Unassembled WGS sequence"/>
</dbReference>
<feature type="transmembrane region" description="Helical" evidence="6">
    <location>
        <begin position="325"/>
        <end position="344"/>
    </location>
</feature>
<dbReference type="Pfam" id="PF01566">
    <property type="entry name" value="Nramp"/>
    <property type="match status" value="1"/>
</dbReference>
<evidence type="ECO:0000256" key="3">
    <source>
        <dbReference type="ARBA" id="ARBA00022692"/>
    </source>
</evidence>
<feature type="transmembrane region" description="Helical" evidence="6">
    <location>
        <begin position="350"/>
        <end position="371"/>
    </location>
</feature>
<evidence type="ECO:0000256" key="6">
    <source>
        <dbReference type="SAM" id="Phobius"/>
    </source>
</evidence>
<dbReference type="GO" id="GO:0034755">
    <property type="term" value="P:iron ion transmembrane transport"/>
    <property type="evidence" value="ECO:0007669"/>
    <property type="project" value="TreeGrafter"/>
</dbReference>
<evidence type="ECO:0000313" key="7">
    <source>
        <dbReference type="EMBL" id="OGK01482.1"/>
    </source>
</evidence>
<dbReference type="GO" id="GO:0015086">
    <property type="term" value="F:cadmium ion transmembrane transporter activity"/>
    <property type="evidence" value="ECO:0007669"/>
    <property type="project" value="TreeGrafter"/>
</dbReference>
<dbReference type="PANTHER" id="PTHR11706:SF33">
    <property type="entry name" value="NATURAL RESISTANCE-ASSOCIATED MACROPHAGE PROTEIN 2"/>
    <property type="match status" value="1"/>
</dbReference>
<feature type="transmembrane region" description="Helical" evidence="6">
    <location>
        <begin position="194"/>
        <end position="214"/>
    </location>
</feature>
<dbReference type="GO" id="GO:0005384">
    <property type="term" value="F:manganese ion transmembrane transporter activity"/>
    <property type="evidence" value="ECO:0007669"/>
    <property type="project" value="TreeGrafter"/>
</dbReference>
<dbReference type="EMBL" id="MFYX01000125">
    <property type="protein sequence ID" value="OGK01482.1"/>
    <property type="molecule type" value="Genomic_DNA"/>
</dbReference>
<comment type="subcellular location">
    <subcellularLocation>
        <location evidence="1">Membrane</location>
        <topology evidence="1">Multi-pass membrane protein</topology>
    </subcellularLocation>
</comment>
<keyword evidence="3 6" id="KW-0812">Transmembrane</keyword>
<feature type="transmembrane region" description="Helical" evidence="6">
    <location>
        <begin position="42"/>
        <end position="61"/>
    </location>
</feature>
<feature type="transmembrane region" description="Helical" evidence="6">
    <location>
        <begin position="112"/>
        <end position="139"/>
    </location>
</feature>